<feature type="non-terminal residue" evidence="4">
    <location>
        <position position="1"/>
    </location>
</feature>
<dbReference type="PANTHER" id="PTHR30085:SF7">
    <property type="entry name" value="AMINO-ACID ABC TRANSPORTER-BINDING PROTEIN YHDW-RELATED"/>
    <property type="match status" value="1"/>
</dbReference>
<dbReference type="AlphaFoldDB" id="A0A0F9KQT3"/>
<reference evidence="4" key="1">
    <citation type="journal article" date="2015" name="Nature">
        <title>Complex archaea that bridge the gap between prokaryotes and eukaryotes.</title>
        <authorList>
            <person name="Spang A."/>
            <person name="Saw J.H."/>
            <person name="Jorgensen S.L."/>
            <person name="Zaremba-Niedzwiedzka K."/>
            <person name="Martijn J."/>
            <person name="Lind A.E."/>
            <person name="van Eijk R."/>
            <person name="Schleper C."/>
            <person name="Guy L."/>
            <person name="Ettema T.J."/>
        </authorList>
    </citation>
    <scope>NUCLEOTIDE SEQUENCE</scope>
</reference>
<sequence>AGRCDVYTTDRSGLAAQRTKLKDPDAHVVLPEIISKEPLGPVVRHGDNKWGDIVRWSLNTMIIAEELGITSAKIKVPSAHLFEYDPVADKVYDRGGVVEALKACGVYREGEQQMKIHSRICQAGDGHLYFASMDEKGEDMAKGKVPIWGSHLWRYRIKPRRWEHLLRMPEGVITAGAGKRYVYALGYFDHKLYQYDTATSKVRSVVVGAPDGHISRNILIDRKDHVYVIRIKADPAGGLAIVTLVEFDPSLKEIGQSPIRRYIDGRPGWAHGIVSYAELPDGSIAFTGYRGHLTLVRPSATGPAKVINLGWFHPAGKAYAGSMFCDATGRYLMSVVWREYGDPREWVVYDLKTRTSSTAPFELTTPKDVSLVRTALYGSNTYDRQGDCYAVGRHPKGYYAGFEPFVLRITPPKAQRTRSAPKK</sequence>
<keyword evidence="2" id="KW-0813">Transport</keyword>
<evidence type="ECO:0000256" key="3">
    <source>
        <dbReference type="ARBA" id="ARBA00022729"/>
    </source>
</evidence>
<keyword evidence="3" id="KW-0732">Signal</keyword>
<comment type="similarity">
    <text evidence="1">Belongs to the bacterial solute-binding protein 3 family.</text>
</comment>
<dbReference type="EMBL" id="LAZR01012920">
    <property type="protein sequence ID" value="KKM24458.1"/>
    <property type="molecule type" value="Genomic_DNA"/>
</dbReference>
<dbReference type="InterPro" id="IPR051455">
    <property type="entry name" value="Bact_solute-bind_prot3"/>
</dbReference>
<evidence type="ECO:0000256" key="2">
    <source>
        <dbReference type="ARBA" id="ARBA00022448"/>
    </source>
</evidence>
<dbReference type="PANTHER" id="PTHR30085">
    <property type="entry name" value="AMINO ACID ABC TRANSPORTER PERMEASE"/>
    <property type="match status" value="1"/>
</dbReference>
<dbReference type="Gene3D" id="3.40.190.10">
    <property type="entry name" value="Periplasmic binding protein-like II"/>
    <property type="match status" value="2"/>
</dbReference>
<organism evidence="4">
    <name type="scientific">marine sediment metagenome</name>
    <dbReference type="NCBI Taxonomy" id="412755"/>
    <lineage>
        <taxon>unclassified sequences</taxon>
        <taxon>metagenomes</taxon>
        <taxon>ecological metagenomes</taxon>
    </lineage>
</organism>
<dbReference type="GO" id="GO:0006865">
    <property type="term" value="P:amino acid transport"/>
    <property type="evidence" value="ECO:0007669"/>
    <property type="project" value="TreeGrafter"/>
</dbReference>
<evidence type="ECO:0000256" key="1">
    <source>
        <dbReference type="ARBA" id="ARBA00010333"/>
    </source>
</evidence>
<proteinExistence type="inferred from homology"/>
<protein>
    <submittedName>
        <fullName evidence="4">Uncharacterized protein</fullName>
    </submittedName>
</protein>
<dbReference type="SUPFAM" id="SSF101898">
    <property type="entry name" value="NHL repeat"/>
    <property type="match status" value="1"/>
</dbReference>
<comment type="caution">
    <text evidence="4">The sequence shown here is derived from an EMBL/GenBank/DDBJ whole genome shotgun (WGS) entry which is preliminary data.</text>
</comment>
<accession>A0A0F9KQT3</accession>
<gene>
    <name evidence="4" type="ORF">LCGC14_1604920</name>
</gene>
<name>A0A0F9KQT3_9ZZZZ</name>
<evidence type="ECO:0000313" key="4">
    <source>
        <dbReference type="EMBL" id="KKM24458.1"/>
    </source>
</evidence>
<dbReference type="SUPFAM" id="SSF53850">
    <property type="entry name" value="Periplasmic binding protein-like II"/>
    <property type="match status" value="1"/>
</dbReference>